<sequence length="142" mass="15784">MSETKNPFTDFESMFKQMQIPGLDMDAMMAAYRKNIEAVTAATKAASDGAQALIKRQTEIVKDALEQMRVATSELSSVKDPKELTEKQADLAKQAFEKAFANVKELAEVMTKSNTDSLEIIQSRMNEGLAEIQDMVKKVTKT</sequence>
<dbReference type="EMBL" id="CP020370">
    <property type="protein sequence ID" value="AUB80682.1"/>
    <property type="molecule type" value="Genomic_DNA"/>
</dbReference>
<evidence type="ECO:0000313" key="2">
    <source>
        <dbReference type="EMBL" id="AUB80682.1"/>
    </source>
</evidence>
<dbReference type="AlphaFoldDB" id="A0A2K8U534"/>
<reference evidence="2 3" key="1">
    <citation type="submission" date="2017-03" db="EMBL/GenBank/DDBJ databases">
        <title>Complete genome sequence of Candidatus 'Thiodictyon syntrophicum' sp. nov. strain Cad16T, a photolithoautotroph purple sulfur bacterium isolated from an alpine meromictic lake.</title>
        <authorList>
            <person name="Luedin S.M."/>
            <person name="Pothier J.F."/>
            <person name="Danza F."/>
            <person name="Storelli N."/>
            <person name="Wittwer M."/>
            <person name="Tonolla M."/>
        </authorList>
    </citation>
    <scope>NUCLEOTIDE SEQUENCE [LARGE SCALE GENOMIC DNA]</scope>
    <source>
        <strain evidence="2 3">Cad16T</strain>
    </source>
</reference>
<dbReference type="Proteomes" id="UP000232638">
    <property type="component" value="Chromosome"/>
</dbReference>
<feature type="domain" description="Phasin" evidence="1">
    <location>
        <begin position="27"/>
        <end position="125"/>
    </location>
</feature>
<dbReference type="NCBIfam" id="TIGR01841">
    <property type="entry name" value="phasin"/>
    <property type="match status" value="1"/>
</dbReference>
<accession>A0A2K8U534</accession>
<dbReference type="RefSeq" id="WP_100918472.1">
    <property type="nucleotide sequence ID" value="NZ_CP020370.1"/>
</dbReference>
<name>A0A2K8U534_9GAMM</name>
<dbReference type="InterPro" id="IPR018968">
    <property type="entry name" value="Phasin"/>
</dbReference>
<gene>
    <name evidence="2" type="ORF">THSYN_06765</name>
</gene>
<keyword evidence="3" id="KW-1185">Reference proteome</keyword>
<dbReference type="OrthoDB" id="9812006at2"/>
<dbReference type="Pfam" id="PF09361">
    <property type="entry name" value="Phasin_2"/>
    <property type="match status" value="1"/>
</dbReference>
<proteinExistence type="predicted"/>
<dbReference type="InterPro" id="IPR010127">
    <property type="entry name" value="Phasin_subfam-1"/>
</dbReference>
<evidence type="ECO:0000259" key="1">
    <source>
        <dbReference type="Pfam" id="PF09361"/>
    </source>
</evidence>
<protein>
    <recommendedName>
        <fullName evidence="1">Phasin domain-containing protein</fullName>
    </recommendedName>
</protein>
<dbReference type="KEGG" id="tsy:THSYN_06765"/>
<organism evidence="2 3">
    <name type="scientific">Candidatus Thiodictyon syntrophicum</name>
    <dbReference type="NCBI Taxonomy" id="1166950"/>
    <lineage>
        <taxon>Bacteria</taxon>
        <taxon>Pseudomonadati</taxon>
        <taxon>Pseudomonadota</taxon>
        <taxon>Gammaproteobacteria</taxon>
        <taxon>Chromatiales</taxon>
        <taxon>Chromatiaceae</taxon>
        <taxon>Thiodictyon</taxon>
    </lineage>
</organism>
<evidence type="ECO:0000313" key="3">
    <source>
        <dbReference type="Proteomes" id="UP000232638"/>
    </source>
</evidence>